<evidence type="ECO:0000256" key="3">
    <source>
        <dbReference type="ARBA" id="ARBA00023289"/>
    </source>
</evidence>
<evidence type="ECO:0000259" key="6">
    <source>
        <dbReference type="PROSITE" id="PS50846"/>
    </source>
</evidence>
<evidence type="ECO:0000256" key="2">
    <source>
        <dbReference type="ARBA" id="ARBA00022723"/>
    </source>
</evidence>
<feature type="domain" description="HMA" evidence="6">
    <location>
        <begin position="7"/>
        <end position="75"/>
    </location>
</feature>
<evidence type="ECO:0000313" key="7">
    <source>
        <dbReference type="EMBL" id="RWR86885.1"/>
    </source>
</evidence>
<keyword evidence="3" id="KW-0636">Prenylation</keyword>
<dbReference type="Proteomes" id="UP000283530">
    <property type="component" value="Unassembled WGS sequence"/>
</dbReference>
<keyword evidence="3" id="KW-0449">Lipoprotein</keyword>
<dbReference type="InterPro" id="IPR006121">
    <property type="entry name" value="HMA_dom"/>
</dbReference>
<feature type="compositionally biased region" description="Basic and acidic residues" evidence="5">
    <location>
        <begin position="79"/>
        <end position="91"/>
    </location>
</feature>
<dbReference type="SUPFAM" id="SSF55008">
    <property type="entry name" value="HMA, heavy metal-associated domain"/>
    <property type="match status" value="1"/>
</dbReference>
<keyword evidence="2" id="KW-0479">Metal-binding</keyword>
<sequence length="249" mass="27157">MSKEGDLKKVDLKVSVNCCEGCKKKVKKALQSIDGVYKVQIDSYQPKVTITGNVDAQTLIKKLTKISKTAEVWPSDSQKSSKDEKKIDNGHKEEEICTKNVKDKAKDTDNGKKPDNKECKCSNSCAHSKSNGSDICNTGGNNREEKKDAQGAEIGKNTSGSTPEVPKNVFPVPQPGIVHEAGSVGSFAPYCYAIEPSTIHPMYYPVGAYLAPPPVYYYELPVSQPPVQLTAPRLTDYFDDDNTVGCSVM</sequence>
<dbReference type="PANTHER" id="PTHR45868:SF80">
    <property type="entry name" value="F15K9.8-RELATED"/>
    <property type="match status" value="1"/>
</dbReference>
<dbReference type="InterPro" id="IPR036163">
    <property type="entry name" value="HMA_dom_sf"/>
</dbReference>
<protein>
    <submittedName>
        <fullName evidence="7">Heavy metal-associated isoprenylated plant protein 32-like protein</fullName>
    </submittedName>
</protein>
<accession>A0A3S3N7N7</accession>
<feature type="compositionally biased region" description="Basic and acidic residues" evidence="5">
    <location>
        <begin position="104"/>
        <end position="120"/>
    </location>
</feature>
<dbReference type="OrthoDB" id="689350at2759"/>
<dbReference type="PANTHER" id="PTHR45868">
    <property type="entry name" value="HEAVY METAL-ASSOCIATED ISOPRENYLATED PLANT PROTEIN 33-RELATED"/>
    <property type="match status" value="1"/>
</dbReference>
<dbReference type="PROSITE" id="PS50846">
    <property type="entry name" value="HMA_2"/>
    <property type="match status" value="1"/>
</dbReference>
<comment type="caution">
    <text evidence="7">The sequence shown here is derived from an EMBL/GenBank/DDBJ whole genome shotgun (WGS) entry which is preliminary data.</text>
</comment>
<gene>
    <name evidence="7" type="ORF">CKAN_01580700</name>
</gene>
<evidence type="ECO:0000256" key="1">
    <source>
        <dbReference type="ARBA" id="ARBA00022481"/>
    </source>
</evidence>
<feature type="compositionally biased region" description="Polar residues" evidence="5">
    <location>
        <begin position="121"/>
        <end position="141"/>
    </location>
</feature>
<evidence type="ECO:0000313" key="8">
    <source>
        <dbReference type="Proteomes" id="UP000283530"/>
    </source>
</evidence>
<dbReference type="EMBL" id="QPKB01000006">
    <property type="protein sequence ID" value="RWR86885.1"/>
    <property type="molecule type" value="Genomic_DNA"/>
</dbReference>
<name>A0A3S3N7N7_9MAGN</name>
<dbReference type="AlphaFoldDB" id="A0A3S3N7N7"/>
<keyword evidence="8" id="KW-1185">Reference proteome</keyword>
<dbReference type="STRING" id="337451.A0A3S3N7N7"/>
<dbReference type="GO" id="GO:0046872">
    <property type="term" value="F:metal ion binding"/>
    <property type="evidence" value="ECO:0007669"/>
    <property type="project" value="UniProtKB-KW"/>
</dbReference>
<comment type="similarity">
    <text evidence="4">Belongs to the HIPP family.</text>
</comment>
<feature type="region of interest" description="Disordered" evidence="5">
    <location>
        <begin position="104"/>
        <end position="169"/>
    </location>
</feature>
<proteinExistence type="inferred from homology"/>
<organism evidence="7 8">
    <name type="scientific">Cinnamomum micranthum f. kanehirae</name>
    <dbReference type="NCBI Taxonomy" id="337451"/>
    <lineage>
        <taxon>Eukaryota</taxon>
        <taxon>Viridiplantae</taxon>
        <taxon>Streptophyta</taxon>
        <taxon>Embryophyta</taxon>
        <taxon>Tracheophyta</taxon>
        <taxon>Spermatophyta</taxon>
        <taxon>Magnoliopsida</taxon>
        <taxon>Magnoliidae</taxon>
        <taxon>Laurales</taxon>
        <taxon>Lauraceae</taxon>
        <taxon>Cinnamomum</taxon>
    </lineage>
</organism>
<keyword evidence="1" id="KW-0488">Methylation</keyword>
<dbReference type="Pfam" id="PF00403">
    <property type="entry name" value="HMA"/>
    <property type="match status" value="1"/>
</dbReference>
<feature type="region of interest" description="Disordered" evidence="5">
    <location>
        <begin position="70"/>
        <end position="91"/>
    </location>
</feature>
<reference evidence="7 8" key="1">
    <citation type="journal article" date="2019" name="Nat. Plants">
        <title>Stout camphor tree genome fills gaps in understanding of flowering plant genome evolution.</title>
        <authorList>
            <person name="Chaw S.M."/>
            <person name="Liu Y.C."/>
            <person name="Wu Y.W."/>
            <person name="Wang H.Y."/>
            <person name="Lin C.I."/>
            <person name="Wu C.S."/>
            <person name="Ke H.M."/>
            <person name="Chang L.Y."/>
            <person name="Hsu C.Y."/>
            <person name="Yang H.T."/>
            <person name="Sudianto E."/>
            <person name="Hsu M.H."/>
            <person name="Wu K.P."/>
            <person name="Wang L.N."/>
            <person name="Leebens-Mack J.H."/>
            <person name="Tsai I.J."/>
        </authorList>
    </citation>
    <scope>NUCLEOTIDE SEQUENCE [LARGE SCALE GENOMIC DNA]</scope>
    <source>
        <strain evidence="8">cv. Chaw 1501</strain>
        <tissue evidence="7">Young leaves</tissue>
    </source>
</reference>
<dbReference type="Gene3D" id="3.30.70.100">
    <property type="match status" value="1"/>
</dbReference>
<evidence type="ECO:0000256" key="5">
    <source>
        <dbReference type="SAM" id="MobiDB-lite"/>
    </source>
</evidence>
<evidence type="ECO:0000256" key="4">
    <source>
        <dbReference type="ARBA" id="ARBA00024045"/>
    </source>
</evidence>
<dbReference type="CDD" id="cd00371">
    <property type="entry name" value="HMA"/>
    <property type="match status" value="1"/>
</dbReference>